<gene>
    <name evidence="1" type="ORF">RW095_16965</name>
</gene>
<dbReference type="Proteomes" id="UP001302652">
    <property type="component" value="Chromosome 2"/>
</dbReference>
<keyword evidence="2" id="KW-1185">Reference proteome</keyword>
<accession>A0ABZ0ECS5</accession>
<reference evidence="1 2" key="1">
    <citation type="submission" date="2023-10" db="EMBL/GenBank/DDBJ databases">
        <title>Surface-active antibiotics is a multifunctional adaptation for post-fire microbes.</title>
        <authorList>
            <person name="Liu M.D."/>
            <person name="Du Y."/>
            <person name="Koupaei S.K."/>
            <person name="Kim N.R."/>
            <person name="Zhang W."/>
            <person name="Traxler M.F."/>
        </authorList>
    </citation>
    <scope>NUCLEOTIDE SEQUENCE [LARGE SCALE GENOMIC DNA]</scope>
    <source>
        <strain evidence="1 2">F3</strain>
    </source>
</reference>
<protein>
    <submittedName>
        <fullName evidence="1">Uncharacterized protein</fullName>
    </submittedName>
</protein>
<evidence type="ECO:0000313" key="1">
    <source>
        <dbReference type="EMBL" id="WOD15026.1"/>
    </source>
</evidence>
<name>A0ABZ0ECS5_9BURK</name>
<sequence>MQQLILQRPDLANAQFDFQSDNGAIKVTSGTLSDSDRAWLQNLMNSNGALVQAVRSFHSDLVGGYSAWANADGNPLTDAQFDAVSKRADGLVSFVSLFRQMGANSKVPNADDKDIYALNGAKIDLTQDPGSAVGLPGFMQSAQAVANGADVAKTPFGNFYGAEKFNIFEQNVSNTWSIQIPFFPSDATSLGMHETA</sequence>
<organism evidence="1 2">
    <name type="scientific">Paraburkholderia kirstenboschensis</name>
    <dbReference type="NCBI Taxonomy" id="1245436"/>
    <lineage>
        <taxon>Bacteria</taxon>
        <taxon>Pseudomonadati</taxon>
        <taxon>Pseudomonadota</taxon>
        <taxon>Betaproteobacteria</taxon>
        <taxon>Burkholderiales</taxon>
        <taxon>Burkholderiaceae</taxon>
        <taxon>Paraburkholderia</taxon>
    </lineage>
</organism>
<dbReference type="RefSeq" id="WP_317017098.1">
    <property type="nucleotide sequence ID" value="NZ_CP136512.1"/>
</dbReference>
<dbReference type="EMBL" id="CP136512">
    <property type="protein sequence ID" value="WOD15026.1"/>
    <property type="molecule type" value="Genomic_DNA"/>
</dbReference>
<proteinExistence type="predicted"/>
<evidence type="ECO:0000313" key="2">
    <source>
        <dbReference type="Proteomes" id="UP001302652"/>
    </source>
</evidence>